<dbReference type="EMBL" id="JAGTAR010000025">
    <property type="protein sequence ID" value="MBR8536996.1"/>
    <property type="molecule type" value="Genomic_DNA"/>
</dbReference>
<dbReference type="Pfam" id="PF18962">
    <property type="entry name" value="Por_Secre_tail"/>
    <property type="match status" value="1"/>
</dbReference>
<feature type="domain" description="Carbohydrate esterase 2 N-terminal" evidence="3">
    <location>
        <begin position="33"/>
        <end position="141"/>
    </location>
</feature>
<feature type="signal peptide" evidence="1">
    <location>
        <begin position="1"/>
        <end position="19"/>
    </location>
</feature>
<dbReference type="PANTHER" id="PTHR37834">
    <property type="entry name" value="GDSL-LIKE LIPASE/ACYLHYDROLASE DOMAIN PROTEIN (AFU_ORTHOLOGUE AFUA_2G00620)"/>
    <property type="match status" value="1"/>
</dbReference>
<dbReference type="Pfam" id="PF13472">
    <property type="entry name" value="Lipase_GDSL_2"/>
    <property type="match status" value="1"/>
</dbReference>
<dbReference type="PANTHER" id="PTHR37834:SF2">
    <property type="entry name" value="ESTERASE, SGNH HYDROLASE-TYPE"/>
    <property type="match status" value="1"/>
</dbReference>
<keyword evidence="6" id="KW-1185">Reference proteome</keyword>
<dbReference type="SUPFAM" id="SSF52266">
    <property type="entry name" value="SGNH hydrolase"/>
    <property type="match status" value="1"/>
</dbReference>
<evidence type="ECO:0000259" key="4">
    <source>
        <dbReference type="Pfam" id="PF18962"/>
    </source>
</evidence>
<dbReference type="NCBIfam" id="TIGR04183">
    <property type="entry name" value="Por_Secre_tail"/>
    <property type="match status" value="1"/>
</dbReference>
<dbReference type="InterPro" id="IPR040794">
    <property type="entry name" value="CE2_N"/>
</dbReference>
<evidence type="ECO:0000313" key="6">
    <source>
        <dbReference type="Proteomes" id="UP000679220"/>
    </source>
</evidence>
<dbReference type="Gene3D" id="2.60.120.260">
    <property type="entry name" value="Galactose-binding domain-like"/>
    <property type="match status" value="2"/>
</dbReference>
<evidence type="ECO:0000256" key="1">
    <source>
        <dbReference type="SAM" id="SignalP"/>
    </source>
</evidence>
<evidence type="ECO:0000313" key="5">
    <source>
        <dbReference type="EMBL" id="MBR8536996.1"/>
    </source>
</evidence>
<reference evidence="5" key="2">
    <citation type="submission" date="2021-04" db="EMBL/GenBank/DDBJ databases">
        <authorList>
            <person name="Zhang T."/>
            <person name="Zhang Y."/>
            <person name="Lu D."/>
            <person name="Zuo D."/>
            <person name="Du Z."/>
        </authorList>
    </citation>
    <scope>NUCLEOTIDE SEQUENCE</scope>
    <source>
        <strain evidence="5">JR1</strain>
    </source>
</reference>
<accession>A0A941F549</accession>
<dbReference type="InterPro" id="IPR013830">
    <property type="entry name" value="SGNH_hydro"/>
</dbReference>
<sequence length="596" mass="65352">MKKIQILICLLLGFMPLLAQTTNISPDNPLIQYAGRMDFSKPGAPTFSIPSSSILVKFNGTALSARFTSSGTSYLYVIVDGQADPFNRQIIELSGRNVNYSIAENLSAGEHTVQLVKLNEYDTQITFLGLEIADGNLLEPPARAPLKIEFYGDSNPSGWSAWDVRDEGHANLSGSYFTYPGLTARMLNAEYSNFSAGGHGVTDLTRKLDMKDLYNRIHIAGGAKASNIWDFQNNYWQFTPDVVVINLGANDYYAGASKELMMSSWNQFVSALRTHYPDAHIVMANSYGWAFNEPADYVDEFVQSRMAGGDTNISFVKFPWLWSDYHAVINEHAGFANILATHIADVLDLPPPTLSTLSSFGQNSDVGNGSFESSVVTGYADGWRPFASWSYPELITDAAGAYDGERYLSCTNPSGVMHANDAQPGDVFEIKVWMKATAGSVGRLKYEFRGQGQNIISLDQVDVTAAGSWEQISITTHPAPADTWQINVILEGVDGTIYFDKAEMQKVANTTMLKVSTSVSNSLSKEETYSIYPNPATSVLTIKTPGTMAPQYSIYNTNGLICQSGFGNKVNIEKLAKGLYFITIKGASHPIKFVKQ</sequence>
<dbReference type="Gene3D" id="3.40.50.1110">
    <property type="entry name" value="SGNH hydrolase"/>
    <property type="match status" value="1"/>
</dbReference>
<organism evidence="5 6">
    <name type="scientific">Carboxylicivirga sediminis</name>
    <dbReference type="NCBI Taxonomy" id="2006564"/>
    <lineage>
        <taxon>Bacteria</taxon>
        <taxon>Pseudomonadati</taxon>
        <taxon>Bacteroidota</taxon>
        <taxon>Bacteroidia</taxon>
        <taxon>Marinilabiliales</taxon>
        <taxon>Marinilabiliaceae</taxon>
        <taxon>Carboxylicivirga</taxon>
    </lineage>
</organism>
<dbReference type="GO" id="GO:0016788">
    <property type="term" value="F:hydrolase activity, acting on ester bonds"/>
    <property type="evidence" value="ECO:0007669"/>
    <property type="project" value="UniProtKB-ARBA"/>
</dbReference>
<feature type="domain" description="SGNH hydrolase-type esterase" evidence="2">
    <location>
        <begin position="150"/>
        <end position="296"/>
    </location>
</feature>
<dbReference type="RefSeq" id="WP_212192023.1">
    <property type="nucleotide sequence ID" value="NZ_JAGTAR010000025.1"/>
</dbReference>
<comment type="caution">
    <text evidence="5">The sequence shown here is derived from an EMBL/GenBank/DDBJ whole genome shotgun (WGS) entry which is preliminary data.</text>
</comment>
<dbReference type="AlphaFoldDB" id="A0A941F549"/>
<dbReference type="InterPro" id="IPR026444">
    <property type="entry name" value="Secre_tail"/>
</dbReference>
<dbReference type="InterPro" id="IPR052762">
    <property type="entry name" value="PCW_deacetylase/CE"/>
</dbReference>
<evidence type="ECO:0000259" key="2">
    <source>
        <dbReference type="Pfam" id="PF13472"/>
    </source>
</evidence>
<dbReference type="Proteomes" id="UP000679220">
    <property type="component" value="Unassembled WGS sequence"/>
</dbReference>
<keyword evidence="1" id="KW-0732">Signal</keyword>
<name>A0A941F549_9BACT</name>
<gene>
    <name evidence="5" type="ORF">KDU71_15595</name>
</gene>
<dbReference type="Pfam" id="PF17996">
    <property type="entry name" value="CE2_N"/>
    <property type="match status" value="1"/>
</dbReference>
<dbReference type="InterPro" id="IPR036514">
    <property type="entry name" value="SGNH_hydro_sf"/>
</dbReference>
<feature type="chain" id="PRO_5037850795" evidence="1">
    <location>
        <begin position="20"/>
        <end position="596"/>
    </location>
</feature>
<reference evidence="5" key="1">
    <citation type="journal article" date="2018" name="Int. J. Syst. Evol. Microbiol.">
        <title>Carboxylicivirga sediminis sp. nov., isolated from coastal sediment.</title>
        <authorList>
            <person name="Wang F.Q."/>
            <person name="Ren L.H."/>
            <person name="Zou R.J."/>
            <person name="Sun Y.Z."/>
            <person name="Liu X.J."/>
            <person name="Jiang F."/>
            <person name="Liu L.J."/>
        </authorList>
    </citation>
    <scope>NUCLEOTIDE SEQUENCE</scope>
    <source>
        <strain evidence="5">JR1</strain>
    </source>
</reference>
<proteinExistence type="predicted"/>
<protein>
    <submittedName>
        <fullName evidence="5">T9SS type A sorting domain-containing protein</fullName>
    </submittedName>
</protein>
<evidence type="ECO:0000259" key="3">
    <source>
        <dbReference type="Pfam" id="PF17996"/>
    </source>
</evidence>
<feature type="domain" description="Secretion system C-terminal sorting" evidence="4">
    <location>
        <begin position="531"/>
        <end position="588"/>
    </location>
</feature>